<dbReference type="NCBIfam" id="NF038074">
    <property type="entry name" value="fam_STM4014"/>
    <property type="match status" value="1"/>
</dbReference>
<organism evidence="1 2">
    <name type="scientific">Saccharibacillus brassicae</name>
    <dbReference type="NCBI Taxonomy" id="2583377"/>
    <lineage>
        <taxon>Bacteria</taxon>
        <taxon>Bacillati</taxon>
        <taxon>Bacillota</taxon>
        <taxon>Bacilli</taxon>
        <taxon>Bacillales</taxon>
        <taxon>Paenibacillaceae</taxon>
        <taxon>Saccharibacillus</taxon>
    </lineage>
</organism>
<keyword evidence="2" id="KW-1185">Reference proteome</keyword>
<accession>A0A4Y6UT79</accession>
<protein>
    <recommendedName>
        <fullName evidence="3">ATP-grasp domain-containing protein</fullName>
    </recommendedName>
</protein>
<dbReference type="KEGG" id="saca:FFV09_01105"/>
<dbReference type="EMBL" id="CP041217">
    <property type="protein sequence ID" value="QDH19576.1"/>
    <property type="molecule type" value="Genomic_DNA"/>
</dbReference>
<dbReference type="SUPFAM" id="SSF56059">
    <property type="entry name" value="Glutathione synthetase ATP-binding domain-like"/>
    <property type="match status" value="1"/>
</dbReference>
<name>A0A4Y6UT79_SACBS</name>
<dbReference type="InterPro" id="IPR047778">
    <property type="entry name" value="STM4014-like"/>
</dbReference>
<gene>
    <name evidence="1" type="ORF">FFV09_01105</name>
</gene>
<evidence type="ECO:0008006" key="3">
    <source>
        <dbReference type="Google" id="ProtNLM"/>
    </source>
</evidence>
<proteinExistence type="predicted"/>
<evidence type="ECO:0000313" key="2">
    <source>
        <dbReference type="Proteomes" id="UP000316968"/>
    </source>
</evidence>
<evidence type="ECO:0000313" key="1">
    <source>
        <dbReference type="EMBL" id="QDH19576.1"/>
    </source>
</evidence>
<dbReference type="Proteomes" id="UP000316968">
    <property type="component" value="Chromosome"/>
</dbReference>
<reference evidence="1 2" key="1">
    <citation type="submission" date="2019-06" db="EMBL/GenBank/DDBJ databases">
        <title>Saccharibacillus brassicae sp. nov., an endophytic bacterium isolated from Chinese cabbage seeds (Brassica pekinensis).</title>
        <authorList>
            <person name="Jiang L."/>
            <person name="Lee J."/>
            <person name="Kim S.W."/>
        </authorList>
    </citation>
    <scope>NUCLEOTIDE SEQUENCE [LARGE SCALE GENOMIC DNA]</scope>
    <source>
        <strain evidence="2">KCTC 43072 / ATSA2</strain>
    </source>
</reference>
<dbReference type="AlphaFoldDB" id="A0A4Y6UT79"/>
<dbReference type="OrthoDB" id="9789963at2"/>
<sequence>MKERTVHSGGVGAGLGAAAAAGWDFRLPHPRSAPLLLIAHADGERTEGLQAGLRSLGLPAPIVVAYDRLLSGMPLGEAAARAGLPAGTVPLIRLDAPGEHFGVERALIALGSPERDDGDDLLPLRERRDPYRMPEAQALALAERPVRLMHPSQWFRGFCRLLARLRREAADAWPTASFWNDPAEIAVMFDKRACHRKLAGAGVSVPELLAQPELLTGCEAVRQLMLDRRMHRVFLKLAFGSAASGVIAYQINPRTGAQRATTTLDAEVYIQRPGVFYNSKRVRTLTDPERIRTLIDYLCGHGVHAERWIPKASLEGRPLDLRQLVAFGEAGHSVVRVGESPMTNLHLRSRRLSTGASGLPDHALAAARSEALAALRAFPGSASAGIDVLTDRNTGRPYIADVNPFGDLLRRVEVDGLDPYAWQMQLWHRRAETASGAAPRGEFR</sequence>
<dbReference type="RefSeq" id="WP_141445965.1">
    <property type="nucleotide sequence ID" value="NZ_CP041217.1"/>
</dbReference>